<keyword evidence="9" id="KW-0489">Methyltransferase</keyword>
<dbReference type="RefSeq" id="WP_380941474.1">
    <property type="nucleotide sequence ID" value="NZ_JBHUFC010000006.1"/>
</dbReference>
<evidence type="ECO:0000256" key="4">
    <source>
        <dbReference type="ARBA" id="ARBA00022519"/>
    </source>
</evidence>
<reference evidence="14" key="1">
    <citation type="journal article" date="2019" name="Int. J. Syst. Evol. Microbiol.">
        <title>The Global Catalogue of Microorganisms (GCM) 10K type strain sequencing project: providing services to taxonomists for standard genome sequencing and annotation.</title>
        <authorList>
            <consortium name="The Broad Institute Genomics Platform"/>
            <consortium name="The Broad Institute Genome Sequencing Center for Infectious Disease"/>
            <person name="Wu L."/>
            <person name="Ma J."/>
        </authorList>
    </citation>
    <scope>NUCLEOTIDE SEQUENCE [LARGE SCALE GENOMIC DNA]</scope>
    <source>
        <strain evidence="14">Q85</strain>
    </source>
</reference>
<keyword evidence="4" id="KW-0997">Cell inner membrane</keyword>
<keyword evidence="5 9" id="KW-0812">Transmembrane</keyword>
<name>A0ABW4NF81_9SPHN</name>
<dbReference type="EC" id="2.1.1.-" evidence="9"/>
<evidence type="ECO:0000256" key="5">
    <source>
        <dbReference type="ARBA" id="ARBA00022692"/>
    </source>
</evidence>
<evidence type="ECO:0000313" key="14">
    <source>
        <dbReference type="Proteomes" id="UP001597283"/>
    </source>
</evidence>
<dbReference type="GO" id="GO:0016787">
    <property type="term" value="F:hydrolase activity"/>
    <property type="evidence" value="ECO:0007669"/>
    <property type="project" value="UniProtKB-KW"/>
</dbReference>
<keyword evidence="7 10" id="KW-0472">Membrane</keyword>
<comment type="catalytic activity">
    <reaction evidence="9">
        <text>Typically cleaves a -Gly-|-Phe- bond to release an N-terminal, basic peptide of 5-8 residues from type IV prepilin, and then N-methylates the new N-terminal amino group, the methyl donor being S-adenosyl-L-methionine.</text>
        <dbReference type="EC" id="3.4.23.43"/>
    </reaction>
</comment>
<dbReference type="PANTHER" id="PTHR30487:SF0">
    <property type="entry name" value="PREPILIN LEADER PEPTIDASE_N-METHYLTRANSFERASE-RELATED"/>
    <property type="match status" value="1"/>
</dbReference>
<evidence type="ECO:0000256" key="3">
    <source>
        <dbReference type="ARBA" id="ARBA00022475"/>
    </source>
</evidence>
<evidence type="ECO:0000256" key="10">
    <source>
        <dbReference type="SAM" id="Phobius"/>
    </source>
</evidence>
<dbReference type="Gene3D" id="1.20.120.1220">
    <property type="match status" value="1"/>
</dbReference>
<protein>
    <recommendedName>
        <fullName evidence="9">Prepilin leader peptidase/N-methyltransferase</fullName>
        <ecNumber evidence="9">2.1.1.-</ecNumber>
        <ecNumber evidence="9">3.4.23.43</ecNumber>
    </recommendedName>
</protein>
<comment type="subcellular location">
    <subcellularLocation>
        <location evidence="1">Cell inner membrane</location>
        <topology evidence="1">Multi-pass membrane protein</topology>
    </subcellularLocation>
    <subcellularLocation>
        <location evidence="9">Cell membrane</location>
        <topology evidence="9">Multi-pass membrane protein</topology>
    </subcellularLocation>
</comment>
<evidence type="ECO:0000256" key="2">
    <source>
        <dbReference type="ARBA" id="ARBA00005801"/>
    </source>
</evidence>
<dbReference type="PRINTS" id="PR00864">
    <property type="entry name" value="PREPILNPTASE"/>
</dbReference>
<keyword evidence="9" id="KW-0808">Transferase</keyword>
<dbReference type="Pfam" id="PF01478">
    <property type="entry name" value="Peptidase_A24"/>
    <property type="match status" value="1"/>
</dbReference>
<dbReference type="PANTHER" id="PTHR30487">
    <property type="entry name" value="TYPE 4 PREPILIN-LIKE PROTEINS LEADER PEPTIDE-PROCESSING ENZYME"/>
    <property type="match status" value="1"/>
</dbReference>
<evidence type="ECO:0000259" key="12">
    <source>
        <dbReference type="Pfam" id="PF06750"/>
    </source>
</evidence>
<evidence type="ECO:0000256" key="1">
    <source>
        <dbReference type="ARBA" id="ARBA00004429"/>
    </source>
</evidence>
<feature type="transmembrane region" description="Helical" evidence="10">
    <location>
        <begin position="186"/>
        <end position="206"/>
    </location>
</feature>
<keyword evidence="6 10" id="KW-1133">Transmembrane helix</keyword>
<proteinExistence type="inferred from homology"/>
<gene>
    <name evidence="13" type="ORF">ACFSC3_14585</name>
</gene>
<keyword evidence="14" id="KW-1185">Reference proteome</keyword>
<dbReference type="EC" id="3.4.23.43" evidence="9"/>
<feature type="transmembrane region" description="Helical" evidence="10">
    <location>
        <begin position="145"/>
        <end position="166"/>
    </location>
</feature>
<keyword evidence="9" id="KW-0645">Protease</keyword>
<dbReference type="Pfam" id="PF06750">
    <property type="entry name" value="A24_N_bact"/>
    <property type="match status" value="1"/>
</dbReference>
<feature type="transmembrane region" description="Helical" evidence="10">
    <location>
        <begin position="6"/>
        <end position="25"/>
    </location>
</feature>
<dbReference type="InterPro" id="IPR000045">
    <property type="entry name" value="Prepilin_IV_endopep_pep"/>
</dbReference>
<feature type="domain" description="Prepilin type IV endopeptidase peptidase" evidence="11">
    <location>
        <begin position="100"/>
        <end position="207"/>
    </location>
</feature>
<comment type="caution">
    <text evidence="13">The sequence shown here is derived from an EMBL/GenBank/DDBJ whole genome shotgun (WGS) entry which is preliminary data.</text>
</comment>
<evidence type="ECO:0000259" key="11">
    <source>
        <dbReference type="Pfam" id="PF01478"/>
    </source>
</evidence>
<comment type="function">
    <text evidence="9">Plays an essential role in type IV pili and type II pseudopili formation by proteolytically removing the leader sequence from substrate proteins and subsequently monomethylating the alpha-amino group of the newly exposed N-terminal phenylalanine.</text>
</comment>
<evidence type="ECO:0000256" key="8">
    <source>
        <dbReference type="RuleBase" id="RU003793"/>
    </source>
</evidence>
<evidence type="ECO:0000313" key="13">
    <source>
        <dbReference type="EMBL" id="MFD1788790.1"/>
    </source>
</evidence>
<evidence type="ECO:0000256" key="9">
    <source>
        <dbReference type="RuleBase" id="RU003794"/>
    </source>
</evidence>
<feature type="transmembrane region" description="Helical" evidence="10">
    <location>
        <begin position="218"/>
        <end position="235"/>
    </location>
</feature>
<dbReference type="EMBL" id="JBHUFC010000006">
    <property type="protein sequence ID" value="MFD1788790.1"/>
    <property type="molecule type" value="Genomic_DNA"/>
</dbReference>
<dbReference type="Proteomes" id="UP001597283">
    <property type="component" value="Unassembled WGS sequence"/>
</dbReference>
<comment type="similarity">
    <text evidence="2 8">Belongs to the peptidase A24 family.</text>
</comment>
<keyword evidence="9" id="KW-0511">Multifunctional enzyme</keyword>
<organism evidence="13 14">
    <name type="scientific">Sphingomonas floccifaciens</name>
    <dbReference type="NCBI Taxonomy" id="1844115"/>
    <lineage>
        <taxon>Bacteria</taxon>
        <taxon>Pseudomonadati</taxon>
        <taxon>Pseudomonadota</taxon>
        <taxon>Alphaproteobacteria</taxon>
        <taxon>Sphingomonadales</taxon>
        <taxon>Sphingomonadaceae</taxon>
        <taxon>Sphingomonas</taxon>
    </lineage>
</organism>
<evidence type="ECO:0000256" key="6">
    <source>
        <dbReference type="ARBA" id="ARBA00022989"/>
    </source>
</evidence>
<dbReference type="InterPro" id="IPR010627">
    <property type="entry name" value="Prepilin_pept_A24_N"/>
</dbReference>
<sequence length="243" mass="24842">MYWAIGLGGLGAIFGSFIATVAVRWPAPALTGRSRCDGCGRTLAAYELVPILSWLALRGGCRTCGGRIGLLHPVIEMIAAAIGIAAGVAASGAPAVAGAVFGWLLLLAGAIDFVAFRLPNPVTMTIALLGLATGLAGLEPDLTDRAIGGVAGFGVLWLISAAYVRARGRIGLGGGDAKLLGAIGLWLGWRALPWVVLVACMLGLGWAAARRMRRDDRLPFGTVLGAAAFALWLITTSNAGPIG</sequence>
<accession>A0ABW4NF81</accession>
<keyword evidence="9 13" id="KW-0378">Hydrolase</keyword>
<feature type="transmembrane region" description="Helical" evidence="10">
    <location>
        <begin position="77"/>
        <end position="106"/>
    </location>
</feature>
<evidence type="ECO:0000256" key="7">
    <source>
        <dbReference type="ARBA" id="ARBA00023136"/>
    </source>
</evidence>
<dbReference type="InterPro" id="IPR014032">
    <property type="entry name" value="Peptidase_A24A_bac"/>
</dbReference>
<dbReference type="InterPro" id="IPR050882">
    <property type="entry name" value="Prepilin_peptidase/N-MTase"/>
</dbReference>
<keyword evidence="3" id="KW-1003">Cell membrane</keyword>
<feature type="domain" description="Prepilin peptidase A24 N-terminal" evidence="12">
    <location>
        <begin position="10"/>
        <end position="85"/>
    </location>
</feature>